<evidence type="ECO:0000259" key="5">
    <source>
        <dbReference type="PROSITE" id="PS50931"/>
    </source>
</evidence>
<keyword evidence="7" id="KW-1185">Reference proteome</keyword>
<sequence length="327" mass="35470">MRSFVLQIVRVYQMFPNRIVLNCRMIDPRLQTLRILREEGTVTAAAARLHLTASTVSQQLRLLARDVGVELLEADGRRVRLTAAAHTLLDHADTLYAEWERTRADLAAHGSGDAGHLRFCGVSTAIAAIIAPAAAALLRTAPKVTVHVSEEESDDCCPLLLADSTDIAVLIPTEASPPPDDARFDQQPILDEPQDLLVPAGHPLAGRGEAHLSEAARERWVGSPERADQYRLLLSACAAAGFTPRAGPHAKEWFAISALVAHGFGVCLIPRLAPIPPELAVTRVRLTGRPVPSRRLIACVRRGSERQPLIAMGLEALRAQGRIRTAE</sequence>
<evidence type="ECO:0000313" key="7">
    <source>
        <dbReference type="Proteomes" id="UP000240542"/>
    </source>
</evidence>
<dbReference type="Pfam" id="PF00126">
    <property type="entry name" value="HTH_1"/>
    <property type="match status" value="1"/>
</dbReference>
<evidence type="ECO:0000256" key="3">
    <source>
        <dbReference type="ARBA" id="ARBA00023125"/>
    </source>
</evidence>
<comment type="similarity">
    <text evidence="1">Belongs to the LysR transcriptional regulatory family.</text>
</comment>
<dbReference type="GO" id="GO:0032993">
    <property type="term" value="C:protein-DNA complex"/>
    <property type="evidence" value="ECO:0007669"/>
    <property type="project" value="TreeGrafter"/>
</dbReference>
<dbReference type="InterPro" id="IPR000847">
    <property type="entry name" value="LysR_HTH_N"/>
</dbReference>
<keyword evidence="2" id="KW-0805">Transcription regulation</keyword>
<gene>
    <name evidence="6" type="ORF">CLV63_113178</name>
</gene>
<dbReference type="PANTHER" id="PTHR30346">
    <property type="entry name" value="TRANSCRIPTIONAL DUAL REGULATOR HCAR-RELATED"/>
    <property type="match status" value="1"/>
</dbReference>
<dbReference type="InterPro" id="IPR036388">
    <property type="entry name" value="WH-like_DNA-bd_sf"/>
</dbReference>
<feature type="domain" description="HTH lysR-type" evidence="5">
    <location>
        <begin position="30"/>
        <end position="82"/>
    </location>
</feature>
<dbReference type="PANTHER" id="PTHR30346:SF29">
    <property type="entry name" value="LYSR SUBSTRATE-BINDING"/>
    <property type="match status" value="1"/>
</dbReference>
<name>A0A2P8DFM5_9ACTN</name>
<evidence type="ECO:0000313" key="6">
    <source>
        <dbReference type="EMBL" id="PSK96015.1"/>
    </source>
</evidence>
<protein>
    <submittedName>
        <fullName evidence="6">DNA-binding transcriptional LysR family regulator</fullName>
    </submittedName>
</protein>
<dbReference type="Gene3D" id="1.10.10.10">
    <property type="entry name" value="Winged helix-like DNA-binding domain superfamily/Winged helix DNA-binding domain"/>
    <property type="match status" value="1"/>
</dbReference>
<evidence type="ECO:0000256" key="1">
    <source>
        <dbReference type="ARBA" id="ARBA00009437"/>
    </source>
</evidence>
<reference evidence="6 7" key="1">
    <citation type="submission" date="2018-03" db="EMBL/GenBank/DDBJ databases">
        <title>Genomic Encyclopedia of Archaeal and Bacterial Type Strains, Phase II (KMG-II): from individual species to whole genera.</title>
        <authorList>
            <person name="Goeker M."/>
        </authorList>
    </citation>
    <scope>NUCLEOTIDE SEQUENCE [LARGE SCALE GENOMIC DNA]</scope>
    <source>
        <strain evidence="6 7">DSM 45312</strain>
    </source>
</reference>
<dbReference type="PROSITE" id="PS50931">
    <property type="entry name" value="HTH_LYSR"/>
    <property type="match status" value="1"/>
</dbReference>
<dbReference type="GO" id="GO:0003677">
    <property type="term" value="F:DNA binding"/>
    <property type="evidence" value="ECO:0007669"/>
    <property type="project" value="UniProtKB-KW"/>
</dbReference>
<comment type="caution">
    <text evidence="6">The sequence shown here is derived from an EMBL/GenBank/DDBJ whole genome shotgun (WGS) entry which is preliminary data.</text>
</comment>
<keyword evidence="4" id="KW-0804">Transcription</keyword>
<organism evidence="6 7">
    <name type="scientific">Murinocardiopsis flavida</name>
    <dbReference type="NCBI Taxonomy" id="645275"/>
    <lineage>
        <taxon>Bacteria</taxon>
        <taxon>Bacillati</taxon>
        <taxon>Actinomycetota</taxon>
        <taxon>Actinomycetes</taxon>
        <taxon>Streptosporangiales</taxon>
        <taxon>Nocardiopsidaceae</taxon>
        <taxon>Murinocardiopsis</taxon>
    </lineage>
</organism>
<dbReference type="SUPFAM" id="SSF53850">
    <property type="entry name" value="Periplasmic binding protein-like II"/>
    <property type="match status" value="1"/>
</dbReference>
<dbReference type="Gene3D" id="3.40.190.10">
    <property type="entry name" value="Periplasmic binding protein-like II"/>
    <property type="match status" value="2"/>
</dbReference>
<dbReference type="InterPro" id="IPR036390">
    <property type="entry name" value="WH_DNA-bd_sf"/>
</dbReference>
<dbReference type="SUPFAM" id="SSF46785">
    <property type="entry name" value="Winged helix' DNA-binding domain"/>
    <property type="match status" value="1"/>
</dbReference>
<dbReference type="Pfam" id="PF03466">
    <property type="entry name" value="LysR_substrate"/>
    <property type="match status" value="1"/>
</dbReference>
<accession>A0A2P8DFM5</accession>
<dbReference type="InterPro" id="IPR005119">
    <property type="entry name" value="LysR_subst-bd"/>
</dbReference>
<dbReference type="AlphaFoldDB" id="A0A2P8DFM5"/>
<proteinExistence type="inferred from homology"/>
<dbReference type="GO" id="GO:0003700">
    <property type="term" value="F:DNA-binding transcription factor activity"/>
    <property type="evidence" value="ECO:0007669"/>
    <property type="project" value="InterPro"/>
</dbReference>
<evidence type="ECO:0000256" key="2">
    <source>
        <dbReference type="ARBA" id="ARBA00023015"/>
    </source>
</evidence>
<keyword evidence="3 6" id="KW-0238">DNA-binding</keyword>
<evidence type="ECO:0000256" key="4">
    <source>
        <dbReference type="ARBA" id="ARBA00023163"/>
    </source>
</evidence>
<dbReference type="EMBL" id="PYGA01000013">
    <property type="protein sequence ID" value="PSK96015.1"/>
    <property type="molecule type" value="Genomic_DNA"/>
</dbReference>
<dbReference type="Proteomes" id="UP000240542">
    <property type="component" value="Unassembled WGS sequence"/>
</dbReference>